<sequence>MREAVRLENIKEIECNIYLQTPDRDQLVYASQLYGTFFAVSACLKLSQDGKYLNSMTLSLINYKGLLNIGMLDETKTSWKFEAKTGMGSIVLFLKAMEGSHGHSKSIEVDCKNVELKNFKNLLVSRKLRPFGEHPTSKTAHLNESCFDEEFYDRDGAVIGESERLDDAKITIENNNKASFTTNSGRCQTTMSKIIH</sequence>
<evidence type="ECO:0000313" key="2">
    <source>
        <dbReference type="Proteomes" id="UP000092164"/>
    </source>
</evidence>
<dbReference type="OrthoDB" id="1165055at2"/>
<proteinExistence type="predicted"/>
<name>A0A1B7ZCD4_9FLAO</name>
<accession>A0A1B7ZCD4</accession>
<keyword evidence="2" id="KW-1185">Reference proteome</keyword>
<dbReference type="RefSeq" id="WP_068483812.1">
    <property type="nucleotide sequence ID" value="NZ_CP018760.1"/>
</dbReference>
<dbReference type="EMBL" id="LZFP01000007">
    <property type="protein sequence ID" value="OBR40571.1"/>
    <property type="molecule type" value="Genomic_DNA"/>
</dbReference>
<comment type="caution">
    <text evidence="1">The sequence shown here is derived from an EMBL/GenBank/DDBJ whole genome shotgun (WGS) entry which is preliminary data.</text>
</comment>
<protein>
    <submittedName>
        <fullName evidence="1">Uncharacterized protein</fullName>
    </submittedName>
</protein>
<gene>
    <name evidence="1" type="ORF">A9200_15775</name>
</gene>
<dbReference type="KEGG" id="mart:BTR34_12115"/>
<reference evidence="2" key="1">
    <citation type="submission" date="2016-06" db="EMBL/GenBank/DDBJ databases">
        <authorList>
            <person name="Zhan P."/>
        </authorList>
    </citation>
    <scope>NUCLEOTIDE SEQUENCE [LARGE SCALE GENOMIC DNA]</scope>
    <source>
        <strain evidence="2">T28</strain>
    </source>
</reference>
<evidence type="ECO:0000313" key="1">
    <source>
        <dbReference type="EMBL" id="OBR40571.1"/>
    </source>
</evidence>
<dbReference type="Proteomes" id="UP000092164">
    <property type="component" value="Unassembled WGS sequence"/>
</dbReference>
<dbReference type="STRING" id="1836467.BTR34_12115"/>
<organism evidence="1 2">
    <name type="scientific">Maribacter hydrothermalis</name>
    <dbReference type="NCBI Taxonomy" id="1836467"/>
    <lineage>
        <taxon>Bacteria</taxon>
        <taxon>Pseudomonadati</taxon>
        <taxon>Bacteroidota</taxon>
        <taxon>Flavobacteriia</taxon>
        <taxon>Flavobacteriales</taxon>
        <taxon>Flavobacteriaceae</taxon>
        <taxon>Maribacter</taxon>
    </lineage>
</organism>
<dbReference type="AlphaFoldDB" id="A0A1B7ZCD4"/>